<proteinExistence type="predicted"/>
<comment type="caution">
    <text evidence="3">The sequence shown here is derived from an EMBL/GenBank/DDBJ whole genome shotgun (WGS) entry which is preliminary data.</text>
</comment>
<accession>A0A3A8EP75</accession>
<keyword evidence="3" id="KW-0378">Hydrolase</keyword>
<dbReference type="OrthoDB" id="3322489at2"/>
<reference evidence="3 4" key="1">
    <citation type="submission" date="2018-09" db="EMBL/GenBank/DDBJ databases">
        <title>The draft genome of Acinetobacter spp. strains.</title>
        <authorList>
            <person name="Qin J."/>
            <person name="Feng Y."/>
            <person name="Zong Z."/>
        </authorList>
    </citation>
    <scope>NUCLEOTIDE SEQUENCE [LARGE SCALE GENOMIC DNA]</scope>
    <source>
        <strain evidence="3 4">WCHAc060115</strain>
    </source>
</reference>
<dbReference type="Pfam" id="PF13175">
    <property type="entry name" value="AAA_15"/>
    <property type="match status" value="1"/>
</dbReference>
<keyword evidence="3" id="KW-0255">Endonuclease</keyword>
<dbReference type="RefSeq" id="WP_120385052.1">
    <property type="nucleotide sequence ID" value="NZ_RAXT01000051.1"/>
</dbReference>
<sequence>MKIVSAKIRNFRKLENVTLSFDEKTTVIVGRNNTGKTSTAEIFRSFLSGNSPNLKYVDFCQSSFAKFINAAKEFDINSDDEVKVRNLTPSIDLELTVDYTNDADDYGILSDFIIDLDESLFQTKILVTHKLKDGEIYNFYNGLDTSDMVSFHTILKKKINSYFESSAFVIDPNNEDNRIKIDFSKIRKLLLVGIINAQRGLDDETYSEKDVLGKSLGTMFNSATSINAPKEFQEKSQEIQIVVDELQKTVESDFQEKVALLLPKLAFFGYPGVGDTELSAATELNVKSLLDSHTKVYYKHSDYFSLPETYNGLGVRNLIYILFRIYEYFIEFQSQQISPKGQIIFIEEPEAHLHPQMQEVFISQLDQIIVEFQNQLSGQVWPIQFVVSTHSSHIANKAAFSQIRYFLTKKGNTQVKDLGSVFKSEDSKEDKEFLQKYLTLTKCDLYFADIAILIEGATERILLPEIIRKFDEPKEQKLRSKYLSVIEIGGAYAHHFYKLLDFLELKTLVITDLDTSEKTITYDDDGKPKSTSYPASIVSKGTHSTNAGLKHFFKSQEDAKKPGYMDLSELLGFDSSKKIKNSVRIAYQIHEPSTGKCGRSFEDAFILANLKLFKLEKIEQGNLEDAVFQEAEKIGKNSKADFAIAYAIDKTDWVTPMYIIEGLEWLIEEQGATVNIVTTAMKEAEVI</sequence>
<evidence type="ECO:0000313" key="4">
    <source>
        <dbReference type="Proteomes" id="UP000280405"/>
    </source>
</evidence>
<dbReference type="InterPro" id="IPR027417">
    <property type="entry name" value="P-loop_NTPase"/>
</dbReference>
<dbReference type="InterPro" id="IPR051396">
    <property type="entry name" value="Bact_Antivir_Def_Nuclease"/>
</dbReference>
<dbReference type="PANTHER" id="PTHR43581:SF2">
    <property type="entry name" value="EXCINUCLEASE ATPASE SUBUNIT"/>
    <property type="match status" value="1"/>
</dbReference>
<name>A0A3A8EP75_9GAMM</name>
<dbReference type="AlphaFoldDB" id="A0A3A8EP75"/>
<dbReference type="PANTHER" id="PTHR43581">
    <property type="entry name" value="ATP/GTP PHOSPHATASE"/>
    <property type="match status" value="1"/>
</dbReference>
<dbReference type="InterPro" id="IPR041685">
    <property type="entry name" value="AAA_GajA/Old/RecF-like"/>
</dbReference>
<keyword evidence="4" id="KW-1185">Reference proteome</keyword>
<protein>
    <submittedName>
        <fullName evidence="3">ATP-dependent endonuclease</fullName>
    </submittedName>
</protein>
<dbReference type="Proteomes" id="UP000280405">
    <property type="component" value="Unassembled WGS sequence"/>
</dbReference>
<dbReference type="InterPro" id="IPR034139">
    <property type="entry name" value="TOPRIM_OLD"/>
</dbReference>
<evidence type="ECO:0000259" key="1">
    <source>
        <dbReference type="Pfam" id="PF13175"/>
    </source>
</evidence>
<evidence type="ECO:0000313" key="3">
    <source>
        <dbReference type="EMBL" id="RKG35968.1"/>
    </source>
</evidence>
<keyword evidence="3" id="KW-0540">Nuclease</keyword>
<gene>
    <name evidence="3" type="ORF">D7V20_15810</name>
</gene>
<dbReference type="EMBL" id="RAXT01000051">
    <property type="protein sequence ID" value="RKG35968.1"/>
    <property type="molecule type" value="Genomic_DNA"/>
</dbReference>
<dbReference type="SUPFAM" id="SSF52540">
    <property type="entry name" value="P-loop containing nucleoside triphosphate hydrolases"/>
    <property type="match status" value="1"/>
</dbReference>
<feature type="domain" description="Endonuclease GajA/Old nuclease/RecF-like AAA" evidence="1">
    <location>
        <begin position="1"/>
        <end position="395"/>
    </location>
</feature>
<organism evidence="3 4">
    <name type="scientific">Acinetobacter rongchengensis</name>
    <dbReference type="NCBI Taxonomy" id="2419601"/>
    <lineage>
        <taxon>Bacteria</taxon>
        <taxon>Pseudomonadati</taxon>
        <taxon>Pseudomonadota</taxon>
        <taxon>Gammaproteobacteria</taxon>
        <taxon>Moraxellales</taxon>
        <taxon>Moraxellaceae</taxon>
        <taxon>Acinetobacter</taxon>
    </lineage>
</organism>
<dbReference type="Gene3D" id="3.40.50.300">
    <property type="entry name" value="P-loop containing nucleotide triphosphate hydrolases"/>
    <property type="match status" value="1"/>
</dbReference>
<dbReference type="CDD" id="cd01026">
    <property type="entry name" value="TOPRIM_OLD"/>
    <property type="match status" value="1"/>
</dbReference>
<evidence type="ECO:0000259" key="2">
    <source>
        <dbReference type="Pfam" id="PF20469"/>
    </source>
</evidence>
<feature type="domain" description="OLD protein-like TOPRIM" evidence="2">
    <location>
        <begin position="447"/>
        <end position="514"/>
    </location>
</feature>
<dbReference type="Pfam" id="PF20469">
    <property type="entry name" value="OLD-like_TOPRIM"/>
    <property type="match status" value="1"/>
</dbReference>
<dbReference type="GO" id="GO:0004519">
    <property type="term" value="F:endonuclease activity"/>
    <property type="evidence" value="ECO:0007669"/>
    <property type="project" value="UniProtKB-KW"/>
</dbReference>